<evidence type="ECO:0000256" key="3">
    <source>
        <dbReference type="ARBA" id="ARBA00022771"/>
    </source>
</evidence>
<evidence type="ECO:0000313" key="10">
    <source>
        <dbReference type="EMBL" id="PNF23496.1"/>
    </source>
</evidence>
<dbReference type="PANTHER" id="PTHR46179">
    <property type="entry name" value="ZINC FINGER PROTEIN"/>
    <property type="match status" value="1"/>
</dbReference>
<keyword evidence="5" id="KW-0805">Transcription regulation</keyword>
<keyword evidence="2" id="KW-0479">Metal-binding</keyword>
<dbReference type="InParanoid" id="A0A2J7Q4J8"/>
<dbReference type="PROSITE" id="PS50157">
    <property type="entry name" value="ZINC_FINGER_C2H2_2"/>
    <property type="match status" value="3"/>
</dbReference>
<dbReference type="InterPro" id="IPR051061">
    <property type="entry name" value="Zinc_finger_trans_reg"/>
</dbReference>
<dbReference type="SMART" id="SM00355">
    <property type="entry name" value="ZnF_C2H2"/>
    <property type="match status" value="9"/>
</dbReference>
<keyword evidence="6" id="KW-0804">Transcription</keyword>
<dbReference type="GO" id="GO:0008270">
    <property type="term" value="F:zinc ion binding"/>
    <property type="evidence" value="ECO:0007669"/>
    <property type="project" value="UniProtKB-KW"/>
</dbReference>
<evidence type="ECO:0000256" key="7">
    <source>
        <dbReference type="ARBA" id="ARBA00023242"/>
    </source>
</evidence>
<evidence type="ECO:0000256" key="5">
    <source>
        <dbReference type="ARBA" id="ARBA00023015"/>
    </source>
</evidence>
<keyword evidence="7" id="KW-0539">Nucleus</keyword>
<feature type="domain" description="C2H2-type" evidence="9">
    <location>
        <begin position="216"/>
        <end position="245"/>
    </location>
</feature>
<evidence type="ECO:0000256" key="1">
    <source>
        <dbReference type="ARBA" id="ARBA00004123"/>
    </source>
</evidence>
<keyword evidence="3 8" id="KW-0863">Zinc-finger</keyword>
<evidence type="ECO:0000256" key="4">
    <source>
        <dbReference type="ARBA" id="ARBA00022833"/>
    </source>
</evidence>
<dbReference type="STRING" id="105785.A0A2J7Q4J8"/>
<dbReference type="GO" id="GO:0005634">
    <property type="term" value="C:nucleus"/>
    <property type="evidence" value="ECO:0007669"/>
    <property type="project" value="UniProtKB-SubCell"/>
</dbReference>
<dbReference type="OrthoDB" id="10260596at2759"/>
<protein>
    <recommendedName>
        <fullName evidence="9">C2H2-type domain-containing protein</fullName>
    </recommendedName>
</protein>
<dbReference type="PANTHER" id="PTHR46179:SF13">
    <property type="entry name" value="C2H2-TYPE DOMAIN-CONTAINING PROTEIN"/>
    <property type="match status" value="1"/>
</dbReference>
<evidence type="ECO:0000256" key="8">
    <source>
        <dbReference type="PROSITE-ProRule" id="PRU00042"/>
    </source>
</evidence>
<dbReference type="Proteomes" id="UP000235965">
    <property type="component" value="Unassembled WGS sequence"/>
</dbReference>
<feature type="domain" description="C2H2-type" evidence="9">
    <location>
        <begin position="330"/>
        <end position="358"/>
    </location>
</feature>
<sequence length="542" mass="62442">MWPQNVVCRMSSMASISSFDDLFGIGPFPIDDYDTVANGLENYADYVDSQSSNMEDNNLVCSALEERNQSPVYEEWCDFTVMSNYSDSTLSPACIEKKCKDKKIKLKEEQLDLQCGWRDCDHRTSNLDHFVRHVSFHLPHLEVKLNKDQEGVYVCLWQHCGFESADSREITRHVNFHSYHMKLKCIGSNILARSGLPICTLQVAGKKVVPDLPHAFECCWQTCEETFSSPQLYFNHVDVHVYCNPRGRKVEGGIPCQWRGCMSKSTYRTVFKLLDHIRIHTKEKLVGCPQCGRLFASRARFSYHCKYQVPVELRGPSGELVKSQMNKLRHKCPFCGQSFSCPSGLCAHIRYRHLDSKPFRCSFCEYKAKTHWDMKRHLSKHCPDPLFHCVDDQCNFSCRSAYGLQRHRNKYHLGCDQPQYCCHICDSLFRRGSQLTNHLYIQHSICRPPGQCRFRYKQDEDGFFRLLTVDTTPKKLTDKASQPLSIKEDDLKQEAGGCKIMVSVIEYDDRGSVVSTEDVETTELHSLPQGSFKIVDALCFIE</sequence>
<dbReference type="AlphaFoldDB" id="A0A2J7Q4J8"/>
<gene>
    <name evidence="10" type="ORF">B7P43_G06515</name>
</gene>
<keyword evidence="4" id="KW-0862">Zinc</keyword>
<comment type="subcellular location">
    <subcellularLocation>
        <location evidence="1">Nucleus</location>
    </subcellularLocation>
</comment>
<evidence type="ECO:0000256" key="6">
    <source>
        <dbReference type="ARBA" id="ARBA00023163"/>
    </source>
</evidence>
<dbReference type="Gene3D" id="3.30.160.60">
    <property type="entry name" value="Classic Zinc Finger"/>
    <property type="match status" value="2"/>
</dbReference>
<dbReference type="InterPro" id="IPR013087">
    <property type="entry name" value="Znf_C2H2_type"/>
</dbReference>
<dbReference type="InterPro" id="IPR036236">
    <property type="entry name" value="Znf_C2H2_sf"/>
</dbReference>
<dbReference type="SUPFAM" id="SSF57667">
    <property type="entry name" value="beta-beta-alpha zinc fingers"/>
    <property type="match status" value="2"/>
</dbReference>
<organism evidence="10 11">
    <name type="scientific">Cryptotermes secundus</name>
    <dbReference type="NCBI Taxonomy" id="105785"/>
    <lineage>
        <taxon>Eukaryota</taxon>
        <taxon>Metazoa</taxon>
        <taxon>Ecdysozoa</taxon>
        <taxon>Arthropoda</taxon>
        <taxon>Hexapoda</taxon>
        <taxon>Insecta</taxon>
        <taxon>Pterygota</taxon>
        <taxon>Neoptera</taxon>
        <taxon>Polyneoptera</taxon>
        <taxon>Dictyoptera</taxon>
        <taxon>Blattodea</taxon>
        <taxon>Blattoidea</taxon>
        <taxon>Termitoidae</taxon>
        <taxon>Kalotermitidae</taxon>
        <taxon>Cryptotermitinae</taxon>
        <taxon>Cryptotermes</taxon>
    </lineage>
</organism>
<comment type="caution">
    <text evidence="10">The sequence shown here is derived from an EMBL/GenBank/DDBJ whole genome shotgun (WGS) entry which is preliminary data.</text>
</comment>
<name>A0A2J7Q4J8_9NEOP</name>
<feature type="domain" description="C2H2-type" evidence="9">
    <location>
        <begin position="420"/>
        <end position="448"/>
    </location>
</feature>
<dbReference type="FunCoup" id="A0A2J7Q4J8">
    <property type="interactions" value="1884"/>
</dbReference>
<evidence type="ECO:0000313" key="11">
    <source>
        <dbReference type="Proteomes" id="UP000235965"/>
    </source>
</evidence>
<proteinExistence type="predicted"/>
<dbReference type="PROSITE" id="PS00028">
    <property type="entry name" value="ZINC_FINGER_C2H2_1"/>
    <property type="match status" value="3"/>
</dbReference>
<dbReference type="GO" id="GO:0006357">
    <property type="term" value="P:regulation of transcription by RNA polymerase II"/>
    <property type="evidence" value="ECO:0007669"/>
    <property type="project" value="TreeGrafter"/>
</dbReference>
<accession>A0A2J7Q4J8</accession>
<dbReference type="EMBL" id="NEVH01018379">
    <property type="protein sequence ID" value="PNF23496.1"/>
    <property type="molecule type" value="Genomic_DNA"/>
</dbReference>
<reference evidence="10 11" key="1">
    <citation type="submission" date="2017-12" db="EMBL/GenBank/DDBJ databases">
        <title>Hemimetabolous genomes reveal molecular basis of termite eusociality.</title>
        <authorList>
            <person name="Harrison M.C."/>
            <person name="Jongepier E."/>
            <person name="Robertson H.M."/>
            <person name="Arning N."/>
            <person name="Bitard-Feildel T."/>
            <person name="Chao H."/>
            <person name="Childers C.P."/>
            <person name="Dinh H."/>
            <person name="Doddapaneni H."/>
            <person name="Dugan S."/>
            <person name="Gowin J."/>
            <person name="Greiner C."/>
            <person name="Han Y."/>
            <person name="Hu H."/>
            <person name="Hughes D.S.T."/>
            <person name="Huylmans A.-K."/>
            <person name="Kemena C."/>
            <person name="Kremer L.P.M."/>
            <person name="Lee S.L."/>
            <person name="Lopez-Ezquerra A."/>
            <person name="Mallet L."/>
            <person name="Monroy-Kuhn J.M."/>
            <person name="Moser A."/>
            <person name="Murali S.C."/>
            <person name="Muzny D.M."/>
            <person name="Otani S."/>
            <person name="Piulachs M.-D."/>
            <person name="Poelchau M."/>
            <person name="Qu J."/>
            <person name="Schaub F."/>
            <person name="Wada-Katsumata A."/>
            <person name="Worley K.C."/>
            <person name="Xie Q."/>
            <person name="Ylla G."/>
            <person name="Poulsen M."/>
            <person name="Gibbs R.A."/>
            <person name="Schal C."/>
            <person name="Richards S."/>
            <person name="Belles X."/>
            <person name="Korb J."/>
            <person name="Bornberg-Bauer E."/>
        </authorList>
    </citation>
    <scope>NUCLEOTIDE SEQUENCE [LARGE SCALE GENOMIC DNA]</scope>
    <source>
        <tissue evidence="10">Whole body</tissue>
    </source>
</reference>
<evidence type="ECO:0000259" key="9">
    <source>
        <dbReference type="PROSITE" id="PS50157"/>
    </source>
</evidence>
<evidence type="ECO:0000256" key="2">
    <source>
        <dbReference type="ARBA" id="ARBA00022723"/>
    </source>
</evidence>
<keyword evidence="11" id="KW-1185">Reference proteome</keyword>